<dbReference type="InterPro" id="IPR008628">
    <property type="entry name" value="GPP34-like"/>
</dbReference>
<proteinExistence type="predicted"/>
<dbReference type="GO" id="GO:0005737">
    <property type="term" value="C:cytoplasm"/>
    <property type="evidence" value="ECO:0007669"/>
    <property type="project" value="UniProtKB-ARBA"/>
</dbReference>
<reference evidence="6 8" key="1">
    <citation type="submission" date="2013-02" db="EMBL/GenBank/DDBJ databases">
        <title>The Genome Sequence of Enterococcus malodoratus ATCC_43197.</title>
        <authorList>
            <consortium name="The Broad Institute Genome Sequencing Platform"/>
            <consortium name="The Broad Institute Genome Sequencing Center for Infectious Disease"/>
            <person name="Earl A.M."/>
            <person name="Gilmore M.S."/>
            <person name="Lebreton F."/>
            <person name="Walker B."/>
            <person name="Young S.K."/>
            <person name="Zeng Q."/>
            <person name="Gargeya S."/>
            <person name="Fitzgerald M."/>
            <person name="Haas B."/>
            <person name="Abouelleil A."/>
            <person name="Alvarado L."/>
            <person name="Arachchi H.M."/>
            <person name="Berlin A.M."/>
            <person name="Chapman S.B."/>
            <person name="Dewar J."/>
            <person name="Goldberg J."/>
            <person name="Griggs A."/>
            <person name="Gujja S."/>
            <person name="Hansen M."/>
            <person name="Howarth C."/>
            <person name="Imamovic A."/>
            <person name="Larimer J."/>
            <person name="McCowan C."/>
            <person name="Murphy C."/>
            <person name="Neiman D."/>
            <person name="Pearson M."/>
            <person name="Priest M."/>
            <person name="Roberts A."/>
            <person name="Saif S."/>
            <person name="Shea T."/>
            <person name="Sisk P."/>
            <person name="Sykes S."/>
            <person name="Wortman J."/>
            <person name="Nusbaum C."/>
            <person name="Birren B."/>
        </authorList>
    </citation>
    <scope>NUCLEOTIDE SEQUENCE [LARGE SCALE GENOMIC DNA]</scope>
    <source>
        <strain evidence="6 8">ATCC 43197</strain>
    </source>
</reference>
<comment type="subcellular location">
    <subcellularLocation>
        <location evidence="1">Golgi apparatus membrane</location>
        <topology evidence="1">Peripheral membrane protein</topology>
        <orientation evidence="1">Cytoplasmic side</orientation>
    </subcellularLocation>
</comment>
<keyword evidence="5" id="KW-0812">Transmembrane</keyword>
<evidence type="ECO:0000256" key="5">
    <source>
        <dbReference type="SAM" id="Phobius"/>
    </source>
</evidence>
<evidence type="ECO:0000313" key="6">
    <source>
        <dbReference type="EMBL" id="EOH82798.1"/>
    </source>
</evidence>
<evidence type="ECO:0000256" key="4">
    <source>
        <dbReference type="ARBA" id="ARBA00023136"/>
    </source>
</evidence>
<evidence type="ECO:0008006" key="10">
    <source>
        <dbReference type="Google" id="ProtNLM"/>
    </source>
</evidence>
<evidence type="ECO:0000313" key="8">
    <source>
        <dbReference type="Proteomes" id="UP000013783"/>
    </source>
</evidence>
<accession>R2PHU6</accession>
<keyword evidence="4 5" id="KW-0472">Membrane</keyword>
<dbReference type="EMBL" id="AJAK01000004">
    <property type="protein sequence ID" value="EOH82798.1"/>
    <property type="molecule type" value="Genomic_DNA"/>
</dbReference>
<evidence type="ECO:0000313" key="7">
    <source>
        <dbReference type="EMBL" id="EOT70614.1"/>
    </source>
</evidence>
<reference evidence="7 9" key="2">
    <citation type="submission" date="2013-03" db="EMBL/GenBank/DDBJ databases">
        <title>The Genome Sequence of Enterococcus malodoratus ATCC_43197 (PacBio/Illumina hybrid assembly).</title>
        <authorList>
            <consortium name="The Broad Institute Genomics Platform"/>
            <consortium name="The Broad Institute Genome Sequencing Center for Infectious Disease"/>
            <person name="Earl A."/>
            <person name="Russ C."/>
            <person name="Gilmore M."/>
            <person name="Surin D."/>
            <person name="Walker B."/>
            <person name="Young S."/>
            <person name="Zeng Q."/>
            <person name="Gargeya S."/>
            <person name="Fitzgerald M."/>
            <person name="Haas B."/>
            <person name="Abouelleil A."/>
            <person name="Allen A.W."/>
            <person name="Alvarado L."/>
            <person name="Arachchi H.M."/>
            <person name="Berlin A.M."/>
            <person name="Chapman S.B."/>
            <person name="Gainer-Dewar J."/>
            <person name="Goldberg J."/>
            <person name="Griggs A."/>
            <person name="Gujja S."/>
            <person name="Hansen M."/>
            <person name="Howarth C."/>
            <person name="Imamovic A."/>
            <person name="Ireland A."/>
            <person name="Larimer J."/>
            <person name="McCowan C."/>
            <person name="Murphy C."/>
            <person name="Pearson M."/>
            <person name="Poon T.W."/>
            <person name="Priest M."/>
            <person name="Roberts A."/>
            <person name="Saif S."/>
            <person name="Shea T."/>
            <person name="Sisk P."/>
            <person name="Sykes S."/>
            <person name="Wortman J."/>
            <person name="Nusbaum C."/>
            <person name="Birren B."/>
        </authorList>
    </citation>
    <scope>NUCLEOTIDE SEQUENCE [LARGE SCALE GENOMIC DNA]</scope>
    <source>
        <strain evidence="7 9">ATCC 43197</strain>
    </source>
</reference>
<dbReference type="RefSeq" id="WP_010739089.1">
    <property type="nucleotide sequence ID" value="NZ_KB946249.1"/>
</dbReference>
<dbReference type="Pfam" id="PF05719">
    <property type="entry name" value="GPP34"/>
    <property type="match status" value="1"/>
</dbReference>
<evidence type="ECO:0000256" key="3">
    <source>
        <dbReference type="ARBA" id="ARBA00023121"/>
    </source>
</evidence>
<dbReference type="Proteomes" id="UP000014148">
    <property type="component" value="Unassembled WGS sequence"/>
</dbReference>
<keyword evidence="3" id="KW-0446">Lipid-binding</keyword>
<dbReference type="GeneID" id="79785553"/>
<dbReference type="EMBL" id="ASWA01000001">
    <property type="protein sequence ID" value="EOT70614.1"/>
    <property type="molecule type" value="Genomic_DNA"/>
</dbReference>
<dbReference type="Gene3D" id="1.10.3630.10">
    <property type="entry name" value="yeast vps74-n-term truncation variant domain like"/>
    <property type="match status" value="1"/>
</dbReference>
<keyword evidence="5" id="KW-1133">Transmembrane helix</keyword>
<evidence type="ECO:0000313" key="9">
    <source>
        <dbReference type="Proteomes" id="UP000014148"/>
    </source>
</evidence>
<protein>
    <recommendedName>
        <fullName evidence="10">GPP34 family phosphoprotein</fullName>
    </recommendedName>
</protein>
<dbReference type="Proteomes" id="UP000013783">
    <property type="component" value="Unassembled WGS sequence"/>
</dbReference>
<dbReference type="eggNOG" id="ENOG5031U56">
    <property type="taxonomic scope" value="Bacteria"/>
</dbReference>
<comment type="caution">
    <text evidence="6">The sequence shown here is derived from an EMBL/GenBank/DDBJ whole genome shotgun (WGS) entry which is preliminary data.</text>
</comment>
<dbReference type="GO" id="GO:0012505">
    <property type="term" value="C:endomembrane system"/>
    <property type="evidence" value="ECO:0007669"/>
    <property type="project" value="UniProtKB-ARBA"/>
</dbReference>
<evidence type="ECO:0000256" key="2">
    <source>
        <dbReference type="ARBA" id="ARBA00023034"/>
    </source>
</evidence>
<keyword evidence="9" id="KW-1185">Reference proteome</keyword>
<gene>
    <name evidence="7" type="ORF">I585_00125</name>
    <name evidence="6" type="ORF">UAI_00193</name>
</gene>
<dbReference type="InterPro" id="IPR038261">
    <property type="entry name" value="GPP34-like_sf"/>
</dbReference>
<keyword evidence="2" id="KW-0333">Golgi apparatus</keyword>
<name>R2PHU6_9ENTE</name>
<sequence length="207" mass="23339">MKNLSLSQQYLLFTMNRQGKISSVNYYVGMCLVMAGLLDLQAAGVIELEQKEIIVLTDELPAELEYLDCLLNKIMQLKKKRIEKIANAYGATFFEKDLKQLVAQIRGSLIQLREIRVEGTTSYLAKENTIAKLVARLENLNALDNDGLTLAILLKKSSYLKKYIDKEDRKELEAKIKAAKNDPVSKQTQLMISQLDWLVGALVVVTA</sequence>
<feature type="transmembrane region" description="Helical" evidence="5">
    <location>
        <begin position="24"/>
        <end position="46"/>
    </location>
</feature>
<dbReference type="STRING" id="71451.RV07_GL004148"/>
<organism evidence="6 8">
    <name type="scientific">Enterococcus malodoratus ATCC 43197</name>
    <dbReference type="NCBI Taxonomy" id="1158601"/>
    <lineage>
        <taxon>Bacteria</taxon>
        <taxon>Bacillati</taxon>
        <taxon>Bacillota</taxon>
        <taxon>Bacilli</taxon>
        <taxon>Lactobacillales</taxon>
        <taxon>Enterococcaceae</taxon>
        <taxon>Enterococcus</taxon>
    </lineage>
</organism>
<dbReference type="PATRIC" id="fig|1158601.3.peg.175"/>
<dbReference type="OrthoDB" id="2194154at2"/>
<dbReference type="AlphaFoldDB" id="R2PHU6"/>
<evidence type="ECO:0000256" key="1">
    <source>
        <dbReference type="ARBA" id="ARBA00004255"/>
    </source>
</evidence>
<dbReference type="GO" id="GO:0070273">
    <property type="term" value="F:phosphatidylinositol-4-phosphate binding"/>
    <property type="evidence" value="ECO:0007669"/>
    <property type="project" value="InterPro"/>
</dbReference>